<sequence length="134" mass="16039">MKYRLMDLLACPMCRHFPLELHIISKKEYPSRKLPSEPPLCELYCAYQSKYIKELSSRPPCEECIKWEVEEGAIYCPSCGRWYPIIDSIPHMLPDYIREKEKQDELDFLERNKDRLPEKIVYKGKPHSLLQKVY</sequence>
<gene>
    <name evidence="1" type="ORF">ENO04_03360</name>
</gene>
<protein>
    <submittedName>
        <fullName evidence="1">Trm112 family protein</fullName>
    </submittedName>
</protein>
<comment type="caution">
    <text evidence="1">The sequence shown here is derived from an EMBL/GenBank/DDBJ whole genome shotgun (WGS) entry which is preliminary data.</text>
</comment>
<accession>A0A7C1E5J7</accession>
<dbReference type="AlphaFoldDB" id="A0A7C1E5J7"/>
<dbReference type="InterPro" id="IPR005651">
    <property type="entry name" value="Trm112-like"/>
</dbReference>
<organism evidence="1">
    <name type="scientific">Fervidicoccus fontis</name>
    <dbReference type="NCBI Taxonomy" id="683846"/>
    <lineage>
        <taxon>Archaea</taxon>
        <taxon>Thermoproteota</taxon>
        <taxon>Thermoprotei</taxon>
        <taxon>Fervidicoccales</taxon>
        <taxon>Fervidicoccaceae</taxon>
        <taxon>Fervidicoccus</taxon>
    </lineage>
</organism>
<dbReference type="SUPFAM" id="SSF158997">
    <property type="entry name" value="Trm112p-like"/>
    <property type="match status" value="1"/>
</dbReference>
<proteinExistence type="predicted"/>
<reference evidence="1" key="1">
    <citation type="journal article" date="2020" name="mSystems">
        <title>Genome- and Community-Level Interaction Insights into Carbon Utilization and Element Cycling Functions of Hydrothermarchaeota in Hydrothermal Sediment.</title>
        <authorList>
            <person name="Zhou Z."/>
            <person name="Liu Y."/>
            <person name="Xu W."/>
            <person name="Pan J."/>
            <person name="Luo Z.H."/>
            <person name="Li M."/>
        </authorList>
    </citation>
    <scope>NUCLEOTIDE SEQUENCE [LARGE SCALE GENOMIC DNA]</scope>
    <source>
        <strain evidence="1">SpSt-123</strain>
    </source>
</reference>
<evidence type="ECO:0000313" key="1">
    <source>
        <dbReference type="EMBL" id="HDS10643.1"/>
    </source>
</evidence>
<dbReference type="EMBL" id="DSDY01000105">
    <property type="protein sequence ID" value="HDS10643.1"/>
    <property type="molecule type" value="Genomic_DNA"/>
</dbReference>
<dbReference type="Pfam" id="PF03966">
    <property type="entry name" value="Trm112p"/>
    <property type="match status" value="1"/>
</dbReference>
<name>A0A7C1E5J7_9CREN</name>
<dbReference type="Gene3D" id="2.20.25.10">
    <property type="match status" value="1"/>
</dbReference>